<reference evidence="2" key="1">
    <citation type="submission" date="2021-01" db="EMBL/GenBank/DDBJ databases">
        <title>Whole genome shotgun sequence of Rugosimonospora africana NBRC 104875.</title>
        <authorList>
            <person name="Komaki H."/>
            <person name="Tamura T."/>
        </authorList>
    </citation>
    <scope>NUCLEOTIDE SEQUENCE</scope>
    <source>
        <strain evidence="2">NBRC 104875</strain>
    </source>
</reference>
<feature type="chain" id="PRO_5038403242" evidence="1">
    <location>
        <begin position="23"/>
        <end position="445"/>
    </location>
</feature>
<keyword evidence="3" id="KW-1185">Reference proteome</keyword>
<sequence length="445" mass="46615">MRVTRTLAGLGTALLLAGIAACGGSSNGGGDATNGAGKTINVLIGVNNIYPDQQRKWFTDVSDAFKKDTGATVHFDTFASANDELTKIQTSVLSGQGPDIYALGTTFTPTAYATKAFVELTADDWNAIGGRDRFVPATLGISGPDKSHEVGIPFASRPFVMAYNKDMLAAAGIDKPADSWDGLLEQAKKLTGGGKYGLAIGYADSFDPWKFIWAMSVQAGNPLVKDKKAALSDPSTVKAYQTYLGWLATDKVVDPASVGWKNAQAVAAFGQGKAAFLPMVSASSKVTLDKSSVAGKYDYVTMPTIPPGMTSLGPGGVAATSILSGDNLVVAKYTKNKALVLRLIKYLTSAEQQDSYYKTFGELPTNAEEAKKLQSDPALSAIVESASKSVGTPFNGAWSQIQLALVDVVVQSIPSISKGQLNEAALNGLVQKAQSTAQSALDKAK</sequence>
<feature type="signal peptide" evidence="1">
    <location>
        <begin position="1"/>
        <end position="22"/>
    </location>
</feature>
<dbReference type="Pfam" id="PF13416">
    <property type="entry name" value="SBP_bac_8"/>
    <property type="match status" value="1"/>
</dbReference>
<comment type="caution">
    <text evidence="2">The sequence shown here is derived from an EMBL/GenBank/DDBJ whole genome shotgun (WGS) entry which is preliminary data.</text>
</comment>
<dbReference type="PROSITE" id="PS51257">
    <property type="entry name" value="PROKAR_LIPOPROTEIN"/>
    <property type="match status" value="1"/>
</dbReference>
<organism evidence="2 3">
    <name type="scientific">Rugosimonospora africana</name>
    <dbReference type="NCBI Taxonomy" id="556532"/>
    <lineage>
        <taxon>Bacteria</taxon>
        <taxon>Bacillati</taxon>
        <taxon>Actinomycetota</taxon>
        <taxon>Actinomycetes</taxon>
        <taxon>Micromonosporales</taxon>
        <taxon>Micromonosporaceae</taxon>
        <taxon>Rugosimonospora</taxon>
    </lineage>
</organism>
<dbReference type="InterPro" id="IPR050490">
    <property type="entry name" value="Bact_solute-bd_prot1"/>
</dbReference>
<dbReference type="InterPro" id="IPR006059">
    <property type="entry name" value="SBP"/>
</dbReference>
<name>A0A8J3R154_9ACTN</name>
<dbReference type="SUPFAM" id="SSF53850">
    <property type="entry name" value="Periplasmic binding protein-like II"/>
    <property type="match status" value="1"/>
</dbReference>
<dbReference type="PANTHER" id="PTHR43649">
    <property type="entry name" value="ARABINOSE-BINDING PROTEIN-RELATED"/>
    <property type="match status" value="1"/>
</dbReference>
<gene>
    <name evidence="2" type="ORF">Raf01_78840</name>
</gene>
<dbReference type="PANTHER" id="PTHR43649:SF12">
    <property type="entry name" value="DIACETYLCHITOBIOSE BINDING PROTEIN DASA"/>
    <property type="match status" value="1"/>
</dbReference>
<protein>
    <submittedName>
        <fullName evidence="2">Sugar ABC transporter substrate-binding protein</fullName>
    </submittedName>
</protein>
<dbReference type="Gene3D" id="3.40.190.10">
    <property type="entry name" value="Periplasmic binding protein-like II"/>
    <property type="match status" value="1"/>
</dbReference>
<dbReference type="RefSeq" id="WP_203923162.1">
    <property type="nucleotide sequence ID" value="NZ_BONZ01000084.1"/>
</dbReference>
<keyword evidence="1" id="KW-0732">Signal</keyword>
<proteinExistence type="predicted"/>
<evidence type="ECO:0000313" key="3">
    <source>
        <dbReference type="Proteomes" id="UP000642748"/>
    </source>
</evidence>
<evidence type="ECO:0000256" key="1">
    <source>
        <dbReference type="SAM" id="SignalP"/>
    </source>
</evidence>
<dbReference type="EMBL" id="BONZ01000084">
    <property type="protein sequence ID" value="GIH19712.1"/>
    <property type="molecule type" value="Genomic_DNA"/>
</dbReference>
<dbReference type="AlphaFoldDB" id="A0A8J3R154"/>
<evidence type="ECO:0000313" key="2">
    <source>
        <dbReference type="EMBL" id="GIH19712.1"/>
    </source>
</evidence>
<dbReference type="Proteomes" id="UP000642748">
    <property type="component" value="Unassembled WGS sequence"/>
</dbReference>
<accession>A0A8J3R154</accession>